<sequence length="740" mass="77459">MRTQTPIPGRTGTYATRAGAAALTALLLLGAGPVAAADPAAPSAGPSATAGPQTATAGPSAAAEQRTRADRLADELRKNPVYLSAAQPRELPRSLAPQIAELARRTGVPTYVLALPDSRDGAQLLALVHDRLGQDGLYVLIGTYGRLTAAAFGTDAPAQEAARAALYGTPYGAGPLAEFEVFVDTVALGKQQAAARAEQLAAQDRKSDGRPHLYISSTDRQNQNLLLGIAVVLLPGLLIALGLRLSRRRGAAAAYTPAEQGNGKVRLTKATQQAKQAKRTEKPKRPAGGRPPLRRGVLAATGLAAVAAVLGVVLAAPEVFPQTVDSPHLTVTRADLDARVDEVAAGLADSPIYQDPSAPDALNAADLPALRQRIAELAPVGPVHVVVTPSTGADETDHSGSLLLSLIRERTGQNGVYILIDPLLGRIELRSFGTDRDTGRRFARLDSDIRYPYGAGDDLKAKPRLDRVLDAVAEARPRPGDDPVPTGLTLPPLRDNKLPPLFGNDFGGGTVLGAMLLGVLLLLAWAAVATVRAVLRSRRARALAPARHAEPRHAPAQPTLRQLRGWAAEDVRELAAGLAAADQDAPGRARAWDCLDAAELLTGNGRTEHTDEAGDLAAVLVLARGGLAALHGEATPTVCRLNPLHGAATGGRVPPWFAALGIGPRSTRLCPACRDAFRGADSTTATPARRRAAEERLLRLPAADDRAARTAWDEAGQILPAAREGLEPLILRARESASVQ</sequence>
<reference evidence="4 5" key="1">
    <citation type="submission" date="2014-05" db="EMBL/GenBank/DDBJ databases">
        <title>Draft Genome Sequence of Kitasatospora cheerisanensis KCTC 2395.</title>
        <authorList>
            <person name="Nam D.H."/>
        </authorList>
    </citation>
    <scope>NUCLEOTIDE SEQUENCE [LARGE SCALE GENOMIC DNA]</scope>
    <source>
        <strain evidence="4 5">KCTC 2395</strain>
    </source>
</reference>
<dbReference type="OrthoDB" id="3429848at2"/>
<dbReference type="RefSeq" id="WP_035861050.1">
    <property type="nucleotide sequence ID" value="NZ_KK853997.1"/>
</dbReference>
<proteinExistence type="predicted"/>
<feature type="transmembrane region" description="Helical" evidence="2">
    <location>
        <begin position="225"/>
        <end position="243"/>
    </location>
</feature>
<keyword evidence="2" id="KW-1133">Transmembrane helix</keyword>
<evidence type="ECO:0000256" key="1">
    <source>
        <dbReference type="SAM" id="MobiDB-lite"/>
    </source>
</evidence>
<keyword evidence="5" id="KW-1185">Reference proteome</keyword>
<organism evidence="4 5">
    <name type="scientific">Kitasatospora cheerisanensis KCTC 2395</name>
    <dbReference type="NCBI Taxonomy" id="1348663"/>
    <lineage>
        <taxon>Bacteria</taxon>
        <taxon>Bacillati</taxon>
        <taxon>Actinomycetota</taxon>
        <taxon>Actinomycetes</taxon>
        <taxon>Kitasatosporales</taxon>
        <taxon>Streptomycetaceae</taxon>
        <taxon>Kitasatospora</taxon>
    </lineage>
</organism>
<feature type="transmembrane region" description="Helical" evidence="2">
    <location>
        <begin position="511"/>
        <end position="535"/>
    </location>
</feature>
<accession>A0A066YX04</accession>
<feature type="transmembrane region" description="Helical" evidence="2">
    <location>
        <begin position="297"/>
        <end position="316"/>
    </location>
</feature>
<name>A0A066YX04_9ACTN</name>
<feature type="region of interest" description="Disordered" evidence="1">
    <location>
        <begin position="37"/>
        <end position="68"/>
    </location>
</feature>
<gene>
    <name evidence="4" type="ORF">KCH_18900</name>
</gene>
<protein>
    <recommendedName>
        <fullName evidence="6">TPM domain-containing protein</fullName>
    </recommendedName>
</protein>
<dbReference type="AlphaFoldDB" id="A0A066YX04"/>
<evidence type="ECO:0000313" key="5">
    <source>
        <dbReference type="Proteomes" id="UP000027178"/>
    </source>
</evidence>
<evidence type="ECO:0000313" key="4">
    <source>
        <dbReference type="EMBL" id="KDN86073.1"/>
    </source>
</evidence>
<comment type="caution">
    <text evidence="4">The sequence shown here is derived from an EMBL/GenBank/DDBJ whole genome shotgun (WGS) entry which is preliminary data.</text>
</comment>
<dbReference type="Proteomes" id="UP000027178">
    <property type="component" value="Unassembled WGS sequence"/>
</dbReference>
<feature type="chain" id="PRO_5001635384" description="TPM domain-containing protein" evidence="3">
    <location>
        <begin position="37"/>
        <end position="740"/>
    </location>
</feature>
<keyword evidence="2" id="KW-0812">Transmembrane</keyword>
<keyword evidence="2" id="KW-0472">Membrane</keyword>
<dbReference type="eggNOG" id="ENOG50342B7">
    <property type="taxonomic scope" value="Bacteria"/>
</dbReference>
<dbReference type="PATRIC" id="fig|1348663.4.peg.1822"/>
<dbReference type="EMBL" id="JNBY01000073">
    <property type="protein sequence ID" value="KDN86073.1"/>
    <property type="molecule type" value="Genomic_DNA"/>
</dbReference>
<evidence type="ECO:0008006" key="6">
    <source>
        <dbReference type="Google" id="ProtNLM"/>
    </source>
</evidence>
<keyword evidence="3" id="KW-0732">Signal</keyword>
<evidence type="ECO:0000256" key="3">
    <source>
        <dbReference type="SAM" id="SignalP"/>
    </source>
</evidence>
<feature type="signal peptide" evidence="3">
    <location>
        <begin position="1"/>
        <end position="36"/>
    </location>
</feature>
<evidence type="ECO:0000256" key="2">
    <source>
        <dbReference type="SAM" id="Phobius"/>
    </source>
</evidence>
<feature type="compositionally biased region" description="Low complexity" evidence="1">
    <location>
        <begin position="37"/>
        <end position="63"/>
    </location>
</feature>
<dbReference type="HOGENOM" id="CLU_389754_0_0_11"/>
<feature type="region of interest" description="Disordered" evidence="1">
    <location>
        <begin position="271"/>
        <end position="294"/>
    </location>
</feature>